<dbReference type="KEGG" id="hlt:I7X12_09980"/>
<gene>
    <name evidence="2" type="ORF">I7X12_09980</name>
</gene>
<keyword evidence="3" id="KW-1185">Reference proteome</keyword>
<feature type="domain" description="MoaB/Mog" evidence="1">
    <location>
        <begin position="4"/>
        <end position="176"/>
    </location>
</feature>
<dbReference type="SMART" id="SM00852">
    <property type="entry name" value="MoCF_biosynth"/>
    <property type="match status" value="1"/>
</dbReference>
<dbReference type="Pfam" id="PF24102">
    <property type="entry name" value="FLAD1_M"/>
    <property type="match status" value="1"/>
</dbReference>
<dbReference type="GeneID" id="60588823"/>
<dbReference type="OrthoDB" id="372037at2157"/>
<evidence type="ECO:0000259" key="1">
    <source>
        <dbReference type="SMART" id="SM00852"/>
    </source>
</evidence>
<dbReference type="Gene3D" id="3.40.980.10">
    <property type="entry name" value="MoaB/Mog-like domain"/>
    <property type="match status" value="1"/>
</dbReference>
<dbReference type="PANTHER" id="PTHR13939:SF0">
    <property type="entry name" value="NMN AMIDOHYDROLASE-LIKE PROTEIN YFAY"/>
    <property type="match status" value="1"/>
</dbReference>
<organism evidence="2 3">
    <name type="scientific">Halosimplex litoreum</name>
    <dbReference type="NCBI Taxonomy" id="1198301"/>
    <lineage>
        <taxon>Archaea</taxon>
        <taxon>Methanobacteriati</taxon>
        <taxon>Methanobacteriota</taxon>
        <taxon>Stenosarchaea group</taxon>
        <taxon>Halobacteria</taxon>
        <taxon>Halobacteriales</taxon>
        <taxon>Haloarculaceae</taxon>
        <taxon>Halosimplex</taxon>
    </lineage>
</organism>
<dbReference type="EMBL" id="CP065856">
    <property type="protein sequence ID" value="QPV64905.1"/>
    <property type="molecule type" value="Genomic_DNA"/>
</dbReference>
<dbReference type="InterPro" id="IPR001453">
    <property type="entry name" value="MoaB/Mog_dom"/>
</dbReference>
<dbReference type="AlphaFoldDB" id="A0A7U3WBB0"/>
<dbReference type="InterPro" id="IPR050101">
    <property type="entry name" value="CinA"/>
</dbReference>
<dbReference type="RefSeq" id="WP_198063664.1">
    <property type="nucleotide sequence ID" value="NZ_CP065856.1"/>
</dbReference>
<evidence type="ECO:0000313" key="2">
    <source>
        <dbReference type="EMBL" id="QPV64905.1"/>
    </source>
</evidence>
<accession>A0A7U3WBB0</accession>
<dbReference type="InterPro" id="IPR056596">
    <property type="entry name" value="FLAD1_M"/>
</dbReference>
<protein>
    <submittedName>
        <fullName evidence="2">Competence/damage-inducible protein A</fullName>
    </submittedName>
</protein>
<sequence>MEVALVTVGDELLAGDTENTNATWLARQLTERGATVTRMLTVPDDRTLIARWVGDFADSFDAVIVTGGLGDTPDDVTVEAVADAFDRDLTVQPEVRDRIAEKARQFREEDPEYYETHDFDLDLDETAALPEGARPLQTAESFNPGCVVENVYVFPGFPEELRVMFDSVAAEFGGDAVSASVETATPEGALKDVLAGARERFDVAVGSYPARRGKPGRVKVTGTDPATVERAVEWVDERVADVESDPDSGE</sequence>
<dbReference type="CDD" id="cd00885">
    <property type="entry name" value="cinA"/>
    <property type="match status" value="1"/>
</dbReference>
<proteinExistence type="predicted"/>
<evidence type="ECO:0000313" key="3">
    <source>
        <dbReference type="Proteomes" id="UP000595001"/>
    </source>
</evidence>
<dbReference type="PANTHER" id="PTHR13939">
    <property type="entry name" value="NICOTINAMIDE-NUCLEOTIDE AMIDOHYDROLASE PNCC"/>
    <property type="match status" value="1"/>
</dbReference>
<name>A0A7U3WBB0_9EURY</name>
<reference evidence="2 3" key="1">
    <citation type="submission" date="2020-12" db="EMBL/GenBank/DDBJ databases">
        <title>Halosimplex halophilum sp. nov. and Halosimplex salinum sp. nov., two new members of the genus Halosimplex.</title>
        <authorList>
            <person name="Cui H.L."/>
        </authorList>
    </citation>
    <scope>NUCLEOTIDE SEQUENCE [LARGE SCALE GENOMIC DNA]</scope>
    <source>
        <strain evidence="2 3">YGH94</strain>
    </source>
</reference>
<dbReference type="InterPro" id="IPR036425">
    <property type="entry name" value="MoaB/Mog-like_dom_sf"/>
</dbReference>
<dbReference type="Pfam" id="PF00994">
    <property type="entry name" value="MoCF_biosynth"/>
    <property type="match status" value="1"/>
</dbReference>
<dbReference type="Proteomes" id="UP000595001">
    <property type="component" value="Chromosome"/>
</dbReference>
<dbReference type="SUPFAM" id="SSF53218">
    <property type="entry name" value="Molybdenum cofactor biosynthesis proteins"/>
    <property type="match status" value="1"/>
</dbReference>